<evidence type="ECO:0000256" key="2">
    <source>
        <dbReference type="ARBA" id="ARBA00022676"/>
    </source>
</evidence>
<protein>
    <submittedName>
        <fullName evidence="5">Rhamnosyl transferase</fullName>
    </submittedName>
</protein>
<dbReference type="GO" id="GO:0016757">
    <property type="term" value="F:glycosyltransferase activity"/>
    <property type="evidence" value="ECO:0007669"/>
    <property type="project" value="UniProtKB-KW"/>
</dbReference>
<evidence type="ECO:0000313" key="6">
    <source>
        <dbReference type="Proteomes" id="UP000061468"/>
    </source>
</evidence>
<dbReference type="Gene3D" id="3.90.550.10">
    <property type="entry name" value="Spore Coat Polysaccharide Biosynthesis Protein SpsA, Chain A"/>
    <property type="match status" value="1"/>
</dbReference>
<dbReference type="PANTHER" id="PTHR43179:SF12">
    <property type="entry name" value="GALACTOFURANOSYLTRANSFERASE GLFT2"/>
    <property type="match status" value="1"/>
</dbReference>
<gene>
    <name evidence="5" type="ORF">AV942_04660</name>
</gene>
<proteinExistence type="inferred from homology"/>
<sequence length="292" mass="33478">MSTGVVVILFNPDVEHLNALINAFLAPEWNIVLVDNSFERTQYSASRNVTYIHCPRNVGIAQAQNIGLKRLFDNDVEHAFLLDQDSLFSPDIAHELLRQFLQLEKEHSIAAIGPSIYCQFSECVDKGVLQKGKQVSNTLKEVKQIIASGMLISRYAFNKVGGKESTLFIDGVDHEWCWRARAKGMLIYQSLSACMPHRQGDDRVKVCGVTFKQGAPVRLYYQFRNVLILARRRYVPLYWKVRHVCAIPLRYIVNRYCFKQGKERGRFMREGIKDGFLHRTGPLGVKDKGKQR</sequence>
<dbReference type="CDD" id="cd02526">
    <property type="entry name" value="GT2_RfbF_like"/>
    <property type="match status" value="1"/>
</dbReference>
<name>A0AAC8XHR4_9ALTE</name>
<dbReference type="AlphaFoldDB" id="A0AAC8XHR4"/>
<dbReference type="Proteomes" id="UP000061468">
    <property type="component" value="Chromosome"/>
</dbReference>
<dbReference type="Pfam" id="PF00535">
    <property type="entry name" value="Glycos_transf_2"/>
    <property type="match status" value="1"/>
</dbReference>
<dbReference type="InterPro" id="IPR001173">
    <property type="entry name" value="Glyco_trans_2-like"/>
</dbReference>
<evidence type="ECO:0000259" key="4">
    <source>
        <dbReference type="Pfam" id="PF00535"/>
    </source>
</evidence>
<reference evidence="5 6" key="1">
    <citation type="submission" date="2015-12" db="EMBL/GenBank/DDBJ databases">
        <title>Intraspecies pangenome expansion in the marine bacterium Alteromonas.</title>
        <authorList>
            <person name="Lopez-Perez M."/>
            <person name="Rodriguez-Valera F."/>
        </authorList>
    </citation>
    <scope>NUCLEOTIDE SEQUENCE [LARGE SCALE GENOMIC DNA]</scope>
    <source>
        <strain evidence="5 6">UM8</strain>
    </source>
</reference>
<feature type="domain" description="Glycosyltransferase 2-like" evidence="4">
    <location>
        <begin position="17"/>
        <end position="118"/>
    </location>
</feature>
<comment type="similarity">
    <text evidence="1">Belongs to the glycosyltransferase 2 family.</text>
</comment>
<dbReference type="EMBL" id="CP013928">
    <property type="protein sequence ID" value="AMJ77655.1"/>
    <property type="molecule type" value="Genomic_DNA"/>
</dbReference>
<accession>A0AAC8XHR4</accession>
<organism evidence="5 6">
    <name type="scientific">Alteromonas mediterranea</name>
    <dbReference type="NCBI Taxonomy" id="314275"/>
    <lineage>
        <taxon>Bacteria</taxon>
        <taxon>Pseudomonadati</taxon>
        <taxon>Pseudomonadota</taxon>
        <taxon>Gammaproteobacteria</taxon>
        <taxon>Alteromonadales</taxon>
        <taxon>Alteromonadaceae</taxon>
        <taxon>Alteromonas/Salinimonas group</taxon>
        <taxon>Alteromonas</taxon>
    </lineage>
</organism>
<dbReference type="RefSeq" id="WP_015066389.1">
    <property type="nucleotide sequence ID" value="NZ_CAXGIV010000009.1"/>
</dbReference>
<dbReference type="SUPFAM" id="SSF53448">
    <property type="entry name" value="Nucleotide-diphospho-sugar transferases"/>
    <property type="match status" value="1"/>
</dbReference>
<keyword evidence="3 5" id="KW-0808">Transferase</keyword>
<evidence type="ECO:0000256" key="1">
    <source>
        <dbReference type="ARBA" id="ARBA00006739"/>
    </source>
</evidence>
<evidence type="ECO:0000256" key="3">
    <source>
        <dbReference type="ARBA" id="ARBA00022679"/>
    </source>
</evidence>
<dbReference type="InterPro" id="IPR029044">
    <property type="entry name" value="Nucleotide-diphossugar_trans"/>
</dbReference>
<keyword evidence="2" id="KW-0328">Glycosyltransferase</keyword>
<evidence type="ECO:0000313" key="5">
    <source>
        <dbReference type="EMBL" id="AMJ77655.1"/>
    </source>
</evidence>
<dbReference type="PANTHER" id="PTHR43179">
    <property type="entry name" value="RHAMNOSYLTRANSFERASE WBBL"/>
    <property type="match status" value="1"/>
</dbReference>